<reference evidence="3" key="1">
    <citation type="journal article" date="2020" name="Fungal Divers.">
        <title>Resolving the Mortierellaceae phylogeny through synthesis of multi-gene phylogenetics and phylogenomics.</title>
        <authorList>
            <person name="Vandepol N."/>
            <person name="Liber J."/>
            <person name="Desiro A."/>
            <person name="Na H."/>
            <person name="Kennedy M."/>
            <person name="Barry K."/>
            <person name="Grigoriev I.V."/>
            <person name="Miller A.N."/>
            <person name="O'Donnell K."/>
            <person name="Stajich J.E."/>
            <person name="Bonito G."/>
        </authorList>
    </citation>
    <scope>NUCLEOTIDE SEQUENCE</scope>
    <source>
        <strain evidence="3">NRRL 2769</strain>
    </source>
</reference>
<dbReference type="Proteomes" id="UP000703661">
    <property type="component" value="Unassembled WGS sequence"/>
</dbReference>
<gene>
    <name evidence="3" type="ORF">BGZ80_003990</name>
</gene>
<evidence type="ECO:0000256" key="1">
    <source>
        <dbReference type="SAM" id="MobiDB-lite"/>
    </source>
</evidence>
<feature type="compositionally biased region" description="Basic and acidic residues" evidence="1">
    <location>
        <begin position="45"/>
        <end position="64"/>
    </location>
</feature>
<dbReference type="InterPro" id="IPR021386">
    <property type="entry name" value="SPP41_DUF3020"/>
</dbReference>
<proteinExistence type="predicted"/>
<feature type="region of interest" description="Disordered" evidence="1">
    <location>
        <begin position="43"/>
        <end position="82"/>
    </location>
</feature>
<feature type="compositionally biased region" description="Basic and acidic residues" evidence="1">
    <location>
        <begin position="71"/>
        <end position="82"/>
    </location>
</feature>
<sequence length="291" mass="31611">MSTDGTNNAVTHSSQVTITAAPSTDSVVEAAAAAAAVTAAVTESIQDKAKREAISQKIRDENRERKKRWRQQNEDRNKDNDLRCRVNKRANKLLEKADSETKARWIEEEFSKRQAKRKEKERKRNPNATAIAASSATDLDGQLPSVVKPPLTLSEHLALHAVSAVALPTSHQELQHQQLQVTAAALNPANPQFDPNTVKTALALSDLVKKNGSHLDLAQLTGVLSDPNLARQLLELEASTAASAQPAAPMVLMNTTSNPAPEVSKASQMMDTEYPMDAVLTLMQLNGSWKA</sequence>
<comment type="caution">
    <text evidence="3">The sequence shown here is derived from an EMBL/GenBank/DDBJ whole genome shotgun (WGS) entry which is preliminary data.</text>
</comment>
<dbReference type="AlphaFoldDB" id="A0A9P6MNC5"/>
<keyword evidence="4" id="KW-1185">Reference proteome</keyword>
<name>A0A9P6MNC5_9FUNG</name>
<feature type="domain" description="DUF3020" evidence="2">
    <location>
        <begin position="62"/>
        <end position="110"/>
    </location>
</feature>
<dbReference type="Pfam" id="PF11223">
    <property type="entry name" value="DUF3020"/>
    <property type="match status" value="1"/>
</dbReference>
<feature type="region of interest" description="Disordered" evidence="1">
    <location>
        <begin position="113"/>
        <end position="134"/>
    </location>
</feature>
<evidence type="ECO:0000313" key="3">
    <source>
        <dbReference type="EMBL" id="KAG0007989.1"/>
    </source>
</evidence>
<organism evidence="3 4">
    <name type="scientific">Entomortierella chlamydospora</name>
    <dbReference type="NCBI Taxonomy" id="101097"/>
    <lineage>
        <taxon>Eukaryota</taxon>
        <taxon>Fungi</taxon>
        <taxon>Fungi incertae sedis</taxon>
        <taxon>Mucoromycota</taxon>
        <taxon>Mortierellomycotina</taxon>
        <taxon>Mortierellomycetes</taxon>
        <taxon>Mortierellales</taxon>
        <taxon>Mortierellaceae</taxon>
        <taxon>Entomortierella</taxon>
    </lineage>
</organism>
<accession>A0A9P6MNC5</accession>
<feature type="compositionally biased region" description="Basic residues" evidence="1">
    <location>
        <begin position="113"/>
        <end position="125"/>
    </location>
</feature>
<protein>
    <recommendedName>
        <fullName evidence="2">DUF3020 domain-containing protein</fullName>
    </recommendedName>
</protein>
<evidence type="ECO:0000259" key="2">
    <source>
        <dbReference type="Pfam" id="PF11223"/>
    </source>
</evidence>
<evidence type="ECO:0000313" key="4">
    <source>
        <dbReference type="Proteomes" id="UP000703661"/>
    </source>
</evidence>
<dbReference type="EMBL" id="JAAAID010002090">
    <property type="protein sequence ID" value="KAG0007989.1"/>
    <property type="molecule type" value="Genomic_DNA"/>
</dbReference>